<dbReference type="EMBL" id="JAUEPU010000002">
    <property type="protein sequence ID" value="KAK0505268.1"/>
    <property type="molecule type" value="Genomic_DNA"/>
</dbReference>
<keyword evidence="2" id="KW-1185">Reference proteome</keyword>
<gene>
    <name evidence="1" type="ORF">EDD18DRAFT_1326398</name>
</gene>
<evidence type="ECO:0000313" key="2">
    <source>
        <dbReference type="Proteomes" id="UP001175228"/>
    </source>
</evidence>
<organism evidence="1 2">
    <name type="scientific">Armillaria luteobubalina</name>
    <dbReference type="NCBI Taxonomy" id="153913"/>
    <lineage>
        <taxon>Eukaryota</taxon>
        <taxon>Fungi</taxon>
        <taxon>Dikarya</taxon>
        <taxon>Basidiomycota</taxon>
        <taxon>Agaricomycotina</taxon>
        <taxon>Agaricomycetes</taxon>
        <taxon>Agaricomycetidae</taxon>
        <taxon>Agaricales</taxon>
        <taxon>Marasmiineae</taxon>
        <taxon>Physalacriaceae</taxon>
        <taxon>Armillaria</taxon>
    </lineage>
</organism>
<dbReference type="Proteomes" id="UP001175228">
    <property type="component" value="Unassembled WGS sequence"/>
</dbReference>
<accession>A0AA39QP94</accession>
<sequence>MNAVKGYLFPILEFSRLLDGLNAGFGRTLMYAYRLAGGGIMDGCPLILHKTRKLRLLLFGGTILTEPRSSAVKRNIVARQNLFGRFWTAAWGSGMRRQSTSSISTIQQATEKRIPPPSKACNGKAWVDLGVADFLCSSSFVQSSWAWQQQEPDSNYPIPVPAIGRFRWESRRCSALLAVLLALGASGMKASKIVLNCAMYESPDWLNWVQDEEESISWEIKVAYDAEINVFDTANTRYVHIILFVYFSQILHRYSNGQSEVLRKAIEEDNFFARQNGSIDQGLYSVSCDMNKCIDGRVTAYIDSTGYMNQYGLSRKAFEAQFSATSNTHPYSSISSIQQKKKKRAQSIYATSFTVMDLTRQFQSMKRDKNEMFPMLNYFGVASVPCSRCLMMIESLEVPKPAQCNYQQVARGVMPFPFSLTQLAQGGGDS</sequence>
<comment type="caution">
    <text evidence="1">The sequence shown here is derived from an EMBL/GenBank/DDBJ whole genome shotgun (WGS) entry which is preliminary data.</text>
</comment>
<proteinExistence type="predicted"/>
<protein>
    <submittedName>
        <fullName evidence="1">Uncharacterized protein</fullName>
    </submittedName>
</protein>
<dbReference type="AlphaFoldDB" id="A0AA39QP94"/>
<reference evidence="1" key="1">
    <citation type="submission" date="2023-06" db="EMBL/GenBank/DDBJ databases">
        <authorList>
            <consortium name="Lawrence Berkeley National Laboratory"/>
            <person name="Ahrendt S."/>
            <person name="Sahu N."/>
            <person name="Indic B."/>
            <person name="Wong-Bajracharya J."/>
            <person name="Merenyi Z."/>
            <person name="Ke H.-M."/>
            <person name="Monk M."/>
            <person name="Kocsube S."/>
            <person name="Drula E."/>
            <person name="Lipzen A."/>
            <person name="Balint B."/>
            <person name="Henrissat B."/>
            <person name="Andreopoulos B."/>
            <person name="Martin F.M."/>
            <person name="Harder C.B."/>
            <person name="Rigling D."/>
            <person name="Ford K.L."/>
            <person name="Foster G.D."/>
            <person name="Pangilinan J."/>
            <person name="Papanicolaou A."/>
            <person name="Barry K."/>
            <person name="LaButti K."/>
            <person name="Viragh M."/>
            <person name="Koriabine M."/>
            <person name="Yan M."/>
            <person name="Riley R."/>
            <person name="Champramary S."/>
            <person name="Plett K.L."/>
            <person name="Tsai I.J."/>
            <person name="Slot J."/>
            <person name="Sipos G."/>
            <person name="Plett J."/>
            <person name="Nagy L.G."/>
            <person name="Grigoriev I.V."/>
        </authorList>
    </citation>
    <scope>NUCLEOTIDE SEQUENCE</scope>
    <source>
        <strain evidence="1">HWK02</strain>
    </source>
</reference>
<name>A0AA39QP94_9AGAR</name>
<evidence type="ECO:0000313" key="1">
    <source>
        <dbReference type="EMBL" id="KAK0505268.1"/>
    </source>
</evidence>